<evidence type="ECO:0000256" key="1">
    <source>
        <dbReference type="ARBA" id="ARBA00004162"/>
    </source>
</evidence>
<reference evidence="9" key="1">
    <citation type="journal article" date="2021" name="PeerJ">
        <title>Extensive microbial diversity within the chicken gut microbiome revealed by metagenomics and culture.</title>
        <authorList>
            <person name="Gilroy R."/>
            <person name="Ravi A."/>
            <person name="Getino M."/>
            <person name="Pursley I."/>
            <person name="Horton D.L."/>
            <person name="Alikhan N.F."/>
            <person name="Baker D."/>
            <person name="Gharbi K."/>
            <person name="Hall N."/>
            <person name="Watson M."/>
            <person name="Adriaenssens E.M."/>
            <person name="Foster-Nyarko E."/>
            <person name="Jarju S."/>
            <person name="Secka A."/>
            <person name="Antonio M."/>
            <person name="Oren A."/>
            <person name="Chaudhuri R.R."/>
            <person name="La Ragione R."/>
            <person name="Hildebrand F."/>
            <person name="Pallen M.J."/>
        </authorList>
    </citation>
    <scope>NUCLEOTIDE SEQUENCE</scope>
    <source>
        <strain evidence="9">ChiGjej2B2-19336</strain>
    </source>
</reference>
<sequence>MISLRPRRVRSTEIDLTPVMDVIFILLIFFIVASAFAVRGLDIDLPSAHSSQALSGRVVEVRLEEDGSFFCDGVPVERAFLRYKLQDIVRQFRKEPGQLVLKASPKAPVEALIFVVDEVRMLGGEKLMVATSRPEER</sequence>
<name>A0A921DRG6_9BACT</name>
<keyword evidence="7" id="KW-0653">Protein transport</keyword>
<keyword evidence="7" id="KW-0813">Transport</keyword>
<dbReference type="AlphaFoldDB" id="A0A921DRG6"/>
<evidence type="ECO:0000256" key="4">
    <source>
        <dbReference type="ARBA" id="ARBA00022692"/>
    </source>
</evidence>
<keyword evidence="5 8" id="KW-1133">Transmembrane helix</keyword>
<evidence type="ECO:0000256" key="7">
    <source>
        <dbReference type="RuleBase" id="RU003879"/>
    </source>
</evidence>
<keyword evidence="6 8" id="KW-0472">Membrane</keyword>
<dbReference type="EMBL" id="DYZA01000170">
    <property type="protein sequence ID" value="HJD97685.1"/>
    <property type="molecule type" value="Genomic_DNA"/>
</dbReference>
<evidence type="ECO:0000313" key="9">
    <source>
        <dbReference type="EMBL" id="HJD97685.1"/>
    </source>
</evidence>
<dbReference type="PANTHER" id="PTHR30558">
    <property type="entry name" value="EXBD MEMBRANE COMPONENT OF PMF-DRIVEN MACROMOLECULE IMPORT SYSTEM"/>
    <property type="match status" value="1"/>
</dbReference>
<evidence type="ECO:0000256" key="3">
    <source>
        <dbReference type="ARBA" id="ARBA00022475"/>
    </source>
</evidence>
<dbReference type="Pfam" id="PF02472">
    <property type="entry name" value="ExbD"/>
    <property type="match status" value="1"/>
</dbReference>
<dbReference type="GO" id="GO:0005886">
    <property type="term" value="C:plasma membrane"/>
    <property type="evidence" value="ECO:0007669"/>
    <property type="project" value="UniProtKB-SubCell"/>
</dbReference>
<evidence type="ECO:0000313" key="10">
    <source>
        <dbReference type="Proteomes" id="UP000698963"/>
    </source>
</evidence>
<dbReference type="GO" id="GO:0015031">
    <property type="term" value="P:protein transport"/>
    <property type="evidence" value="ECO:0007669"/>
    <property type="project" value="UniProtKB-KW"/>
</dbReference>
<proteinExistence type="inferred from homology"/>
<gene>
    <name evidence="9" type="ORF">K8W16_08585</name>
</gene>
<comment type="similarity">
    <text evidence="2 7">Belongs to the ExbD/TolR family.</text>
</comment>
<dbReference type="GO" id="GO:0022857">
    <property type="term" value="F:transmembrane transporter activity"/>
    <property type="evidence" value="ECO:0007669"/>
    <property type="project" value="InterPro"/>
</dbReference>
<dbReference type="Proteomes" id="UP000698963">
    <property type="component" value="Unassembled WGS sequence"/>
</dbReference>
<dbReference type="InterPro" id="IPR003400">
    <property type="entry name" value="ExbD"/>
</dbReference>
<comment type="caution">
    <text evidence="9">The sequence shown here is derived from an EMBL/GenBank/DDBJ whole genome shotgun (WGS) entry which is preliminary data.</text>
</comment>
<comment type="subcellular location">
    <subcellularLocation>
        <location evidence="1">Cell membrane</location>
        <topology evidence="1">Single-pass membrane protein</topology>
    </subcellularLocation>
    <subcellularLocation>
        <location evidence="7">Cell membrane</location>
        <topology evidence="7">Single-pass type II membrane protein</topology>
    </subcellularLocation>
</comment>
<feature type="transmembrane region" description="Helical" evidence="8">
    <location>
        <begin position="21"/>
        <end position="41"/>
    </location>
</feature>
<organism evidence="9 10">
    <name type="scientific">Mailhella massiliensis</name>
    <dbReference type="NCBI Taxonomy" id="1903261"/>
    <lineage>
        <taxon>Bacteria</taxon>
        <taxon>Pseudomonadati</taxon>
        <taxon>Thermodesulfobacteriota</taxon>
        <taxon>Desulfovibrionia</taxon>
        <taxon>Desulfovibrionales</taxon>
        <taxon>Desulfovibrionaceae</taxon>
        <taxon>Mailhella</taxon>
    </lineage>
</organism>
<dbReference type="RefSeq" id="WP_304122732.1">
    <property type="nucleotide sequence ID" value="NZ_DYZA01000170.1"/>
</dbReference>
<evidence type="ECO:0000256" key="2">
    <source>
        <dbReference type="ARBA" id="ARBA00005811"/>
    </source>
</evidence>
<keyword evidence="3" id="KW-1003">Cell membrane</keyword>
<accession>A0A921DRG6</accession>
<evidence type="ECO:0000256" key="8">
    <source>
        <dbReference type="SAM" id="Phobius"/>
    </source>
</evidence>
<reference evidence="9" key="2">
    <citation type="submission" date="2021-09" db="EMBL/GenBank/DDBJ databases">
        <authorList>
            <person name="Gilroy R."/>
        </authorList>
    </citation>
    <scope>NUCLEOTIDE SEQUENCE</scope>
    <source>
        <strain evidence="9">ChiGjej2B2-19336</strain>
    </source>
</reference>
<evidence type="ECO:0000256" key="6">
    <source>
        <dbReference type="ARBA" id="ARBA00023136"/>
    </source>
</evidence>
<dbReference type="PANTHER" id="PTHR30558:SF3">
    <property type="entry name" value="BIOPOLYMER TRANSPORT PROTEIN EXBD-RELATED"/>
    <property type="match status" value="1"/>
</dbReference>
<protein>
    <submittedName>
        <fullName evidence="9">Biopolymer transporter ExbD</fullName>
    </submittedName>
</protein>
<keyword evidence="4 7" id="KW-0812">Transmembrane</keyword>
<evidence type="ECO:0000256" key="5">
    <source>
        <dbReference type="ARBA" id="ARBA00022989"/>
    </source>
</evidence>